<organism evidence="1 2">
    <name type="scientific">Nonomuraea rosea</name>
    <dbReference type="NCBI Taxonomy" id="638574"/>
    <lineage>
        <taxon>Bacteria</taxon>
        <taxon>Bacillati</taxon>
        <taxon>Actinomycetota</taxon>
        <taxon>Actinomycetes</taxon>
        <taxon>Streptosporangiales</taxon>
        <taxon>Streptosporangiaceae</taxon>
        <taxon>Nonomuraea</taxon>
    </lineage>
</organism>
<name>A0ABP6VBT3_9ACTN</name>
<comment type="caution">
    <text evidence="1">The sequence shown here is derived from an EMBL/GenBank/DDBJ whole genome shotgun (WGS) entry which is preliminary data.</text>
</comment>
<evidence type="ECO:0008006" key="3">
    <source>
        <dbReference type="Google" id="ProtNLM"/>
    </source>
</evidence>
<dbReference type="Proteomes" id="UP001500630">
    <property type="component" value="Unassembled WGS sequence"/>
</dbReference>
<gene>
    <name evidence="1" type="ORF">GCM10022419_006250</name>
</gene>
<evidence type="ECO:0000313" key="2">
    <source>
        <dbReference type="Proteomes" id="UP001500630"/>
    </source>
</evidence>
<reference evidence="2" key="1">
    <citation type="journal article" date="2019" name="Int. J. Syst. Evol. Microbiol.">
        <title>The Global Catalogue of Microorganisms (GCM) 10K type strain sequencing project: providing services to taxonomists for standard genome sequencing and annotation.</title>
        <authorList>
            <consortium name="The Broad Institute Genomics Platform"/>
            <consortium name="The Broad Institute Genome Sequencing Center for Infectious Disease"/>
            <person name="Wu L."/>
            <person name="Ma J."/>
        </authorList>
    </citation>
    <scope>NUCLEOTIDE SEQUENCE [LARGE SCALE GENOMIC DNA]</scope>
    <source>
        <strain evidence="2">JCM 17326</strain>
    </source>
</reference>
<proteinExistence type="predicted"/>
<keyword evidence="2" id="KW-1185">Reference proteome</keyword>
<evidence type="ECO:0000313" key="1">
    <source>
        <dbReference type="EMBL" id="GAA3530046.1"/>
    </source>
</evidence>
<protein>
    <recommendedName>
        <fullName evidence="3">Transcription factor WhiB</fullName>
    </recommendedName>
</protein>
<dbReference type="EMBL" id="BAABDQ010000001">
    <property type="protein sequence ID" value="GAA3530046.1"/>
    <property type="molecule type" value="Genomic_DNA"/>
</dbReference>
<accession>A0ABP6VBT3</accession>
<sequence>MTGEPATTTGRCYACKGTFSFDPKKVETMLVDPKTNLPPGITALGTLRPATPEAVARSVDEPICPECIEKARRISKTLHQPQHWDSEPPASF</sequence>
<dbReference type="RefSeq" id="WP_345558366.1">
    <property type="nucleotide sequence ID" value="NZ_BAABDQ010000001.1"/>
</dbReference>